<organism evidence="2 3">
    <name type="scientific">Algoriphagus machipongonensis</name>
    <dbReference type="NCBI Taxonomy" id="388413"/>
    <lineage>
        <taxon>Bacteria</taxon>
        <taxon>Pseudomonadati</taxon>
        <taxon>Bacteroidota</taxon>
        <taxon>Cytophagia</taxon>
        <taxon>Cytophagales</taxon>
        <taxon>Cyclobacteriaceae</taxon>
        <taxon>Algoriphagus</taxon>
    </lineage>
</organism>
<evidence type="ECO:0000313" key="3">
    <source>
        <dbReference type="Proteomes" id="UP000003919"/>
    </source>
</evidence>
<dbReference type="OrthoDB" id="9815657at2"/>
<dbReference type="InterPro" id="IPR011059">
    <property type="entry name" value="Metal-dep_hydrolase_composite"/>
</dbReference>
<keyword evidence="3" id="KW-1185">Reference proteome</keyword>
<dbReference type="Pfam" id="PF01979">
    <property type="entry name" value="Amidohydro_1"/>
    <property type="match status" value="1"/>
</dbReference>
<evidence type="ECO:0000313" key="2">
    <source>
        <dbReference type="EMBL" id="EAZ81052.1"/>
    </source>
</evidence>
<dbReference type="AlphaFoldDB" id="A3HWS9"/>
<sequence>MATQNGALAMDRADDFGTLEKGKFANLIILEKDPGIDVSNFRSISHVKRTGVLSEIDNSNEQYRK</sequence>
<dbReference type="HOGENOM" id="CLU_2839961_0_0_10"/>
<evidence type="ECO:0000259" key="1">
    <source>
        <dbReference type="Pfam" id="PF01979"/>
    </source>
</evidence>
<dbReference type="eggNOG" id="COG1228">
    <property type="taxonomic scope" value="Bacteria"/>
</dbReference>
<proteinExistence type="predicted"/>
<name>A3HWS9_9BACT</name>
<dbReference type="GO" id="GO:0016810">
    <property type="term" value="F:hydrolase activity, acting on carbon-nitrogen (but not peptide) bonds"/>
    <property type="evidence" value="ECO:0007669"/>
    <property type="project" value="InterPro"/>
</dbReference>
<gene>
    <name evidence="2" type="ORF">ALPR1_18488</name>
</gene>
<dbReference type="STRING" id="388413.ALPR1_18488"/>
<dbReference type="InterPro" id="IPR006680">
    <property type="entry name" value="Amidohydro-rel"/>
</dbReference>
<dbReference type="Gene3D" id="3.20.20.140">
    <property type="entry name" value="Metal-dependent hydrolases"/>
    <property type="match status" value="1"/>
</dbReference>
<reference evidence="2 3" key="1">
    <citation type="journal article" date="2011" name="J. Bacteriol.">
        <title>Complete genome sequence of Algoriphagus sp. PR1, bacterial prey of a colony-forming choanoflagellate.</title>
        <authorList>
            <person name="Alegado R.A."/>
            <person name="Ferriera S."/>
            <person name="Nusbaum C."/>
            <person name="Young S.K."/>
            <person name="Zeng Q."/>
            <person name="Imamovic A."/>
            <person name="Fairclough S.R."/>
            <person name="King N."/>
        </authorList>
    </citation>
    <scope>NUCLEOTIDE SEQUENCE [LARGE SCALE GENOMIC DNA]</scope>
    <source>
        <strain evidence="2 3">PR1</strain>
    </source>
</reference>
<dbReference type="Gene3D" id="2.30.40.10">
    <property type="entry name" value="Urease, subunit C, domain 1"/>
    <property type="match status" value="1"/>
</dbReference>
<dbReference type="EMBL" id="AAXU02000001">
    <property type="protein sequence ID" value="EAZ81052.1"/>
    <property type="molecule type" value="Genomic_DNA"/>
</dbReference>
<dbReference type="SUPFAM" id="SSF51338">
    <property type="entry name" value="Composite domain of metallo-dependent hydrolases"/>
    <property type="match status" value="1"/>
</dbReference>
<protein>
    <recommendedName>
        <fullName evidence="1">Amidohydrolase-related domain-containing protein</fullName>
    </recommendedName>
</protein>
<comment type="caution">
    <text evidence="2">The sequence shown here is derived from an EMBL/GenBank/DDBJ whole genome shotgun (WGS) entry which is preliminary data.</text>
</comment>
<dbReference type="Proteomes" id="UP000003919">
    <property type="component" value="Unassembled WGS sequence"/>
</dbReference>
<accession>A3HWS9</accession>
<feature type="domain" description="Amidohydrolase-related" evidence="1">
    <location>
        <begin position="1"/>
        <end position="44"/>
    </location>
</feature>